<evidence type="ECO:0000256" key="5">
    <source>
        <dbReference type="ARBA" id="ARBA00023136"/>
    </source>
</evidence>
<dbReference type="PANTHER" id="PTHR23501">
    <property type="entry name" value="MAJOR FACILITATOR SUPERFAMILY"/>
    <property type="match status" value="1"/>
</dbReference>
<organism evidence="7 8">
    <name type="scientific">Nocardioides aquiterrae</name>
    <dbReference type="NCBI Taxonomy" id="203799"/>
    <lineage>
        <taxon>Bacteria</taxon>
        <taxon>Bacillati</taxon>
        <taxon>Actinomycetota</taxon>
        <taxon>Actinomycetes</taxon>
        <taxon>Propionibacteriales</taxon>
        <taxon>Nocardioidaceae</taxon>
        <taxon>Nocardioides</taxon>
    </lineage>
</organism>
<dbReference type="RefSeq" id="WP_343905187.1">
    <property type="nucleotide sequence ID" value="NZ_BAAAJE010000001.1"/>
</dbReference>
<evidence type="ECO:0000313" key="7">
    <source>
        <dbReference type="EMBL" id="GAA1127591.1"/>
    </source>
</evidence>
<name>A0ABN1U7X1_9ACTN</name>
<feature type="transmembrane region" description="Helical" evidence="6">
    <location>
        <begin position="101"/>
        <end position="123"/>
    </location>
</feature>
<keyword evidence="8" id="KW-1185">Reference proteome</keyword>
<accession>A0ABN1U7X1</accession>
<evidence type="ECO:0000313" key="8">
    <source>
        <dbReference type="Proteomes" id="UP001499979"/>
    </source>
</evidence>
<dbReference type="EMBL" id="BAAAJE010000001">
    <property type="protein sequence ID" value="GAA1127591.1"/>
    <property type="molecule type" value="Genomic_DNA"/>
</dbReference>
<proteinExistence type="predicted"/>
<feature type="transmembrane region" description="Helical" evidence="6">
    <location>
        <begin position="40"/>
        <end position="62"/>
    </location>
</feature>
<keyword evidence="5 6" id="KW-0472">Membrane</keyword>
<keyword evidence="3 6" id="KW-0812">Transmembrane</keyword>
<comment type="subcellular location">
    <subcellularLocation>
        <location evidence="1">Cell inner membrane</location>
        <topology evidence="1">Multi-pass membrane protein</topology>
    </subcellularLocation>
</comment>
<evidence type="ECO:0000256" key="3">
    <source>
        <dbReference type="ARBA" id="ARBA00022692"/>
    </source>
</evidence>
<feature type="transmembrane region" description="Helical" evidence="6">
    <location>
        <begin position="233"/>
        <end position="256"/>
    </location>
</feature>
<dbReference type="PANTHER" id="PTHR23501:SF191">
    <property type="entry name" value="VACUOLAR BASIC AMINO ACID TRANSPORTER 4"/>
    <property type="match status" value="1"/>
</dbReference>
<feature type="transmembrane region" description="Helical" evidence="6">
    <location>
        <begin position="143"/>
        <end position="163"/>
    </location>
</feature>
<keyword evidence="2" id="KW-0813">Transport</keyword>
<feature type="transmembrane region" description="Helical" evidence="6">
    <location>
        <begin position="175"/>
        <end position="199"/>
    </location>
</feature>
<feature type="transmembrane region" description="Helical" evidence="6">
    <location>
        <begin position="206"/>
        <end position="227"/>
    </location>
</feature>
<feature type="transmembrane region" description="Helical" evidence="6">
    <location>
        <begin position="298"/>
        <end position="320"/>
    </location>
</feature>
<protein>
    <recommendedName>
        <fullName evidence="9">MFS transporter</fullName>
    </recommendedName>
</protein>
<evidence type="ECO:0000256" key="2">
    <source>
        <dbReference type="ARBA" id="ARBA00022448"/>
    </source>
</evidence>
<evidence type="ECO:0000256" key="6">
    <source>
        <dbReference type="SAM" id="Phobius"/>
    </source>
</evidence>
<feature type="transmembrane region" description="Helical" evidence="6">
    <location>
        <begin position="74"/>
        <end position="95"/>
    </location>
</feature>
<dbReference type="InterPro" id="IPR036259">
    <property type="entry name" value="MFS_trans_sf"/>
</dbReference>
<dbReference type="Gene3D" id="1.20.1250.20">
    <property type="entry name" value="MFS general substrate transporter like domains"/>
    <property type="match status" value="1"/>
</dbReference>
<dbReference type="SUPFAM" id="SSF103473">
    <property type="entry name" value="MFS general substrate transporter"/>
    <property type="match status" value="1"/>
</dbReference>
<sequence length="352" mass="34982">MAGFPASRLPVTAVVVNVGIFGASTVGPIVGGYAADAGSWRALFVASAVLGGIGWVVALTGYADRGPADPDQPFDVPVLVLTVVATVATFVGASLLTGRTIYSPSVWLPLLAGIAALVVLLAVENRKDDALIPVRELATQVPVTGVIAASIGGAVFVAAVGLLQQTLAAAGESPAAIAALCWPMPVGVVVSAIAFGALLRTRLVPVLVDVGLALLMAGAALQLVGGATPSDGLVLVVGFLLGAGAGATVSPGLFVTGWALPSSSLGKAFALVQLVRSTVTYAVAPVLLYVAARSGLSSALVATTVLAAAGLVAALGIPALSGARLWKPDLEGWLDGGRALPSPSLTRVNSRH</sequence>
<reference evidence="7 8" key="1">
    <citation type="journal article" date="2019" name="Int. J. Syst. Evol. Microbiol.">
        <title>The Global Catalogue of Microorganisms (GCM) 10K type strain sequencing project: providing services to taxonomists for standard genome sequencing and annotation.</title>
        <authorList>
            <consortium name="The Broad Institute Genomics Platform"/>
            <consortium name="The Broad Institute Genome Sequencing Center for Infectious Disease"/>
            <person name="Wu L."/>
            <person name="Ma J."/>
        </authorList>
    </citation>
    <scope>NUCLEOTIDE SEQUENCE [LARGE SCALE GENOMIC DNA]</scope>
    <source>
        <strain evidence="7 8">JCM 11813</strain>
    </source>
</reference>
<dbReference type="Proteomes" id="UP001499979">
    <property type="component" value="Unassembled WGS sequence"/>
</dbReference>
<gene>
    <name evidence="7" type="ORF">GCM10009606_04060</name>
</gene>
<feature type="transmembrane region" description="Helical" evidence="6">
    <location>
        <begin position="12"/>
        <end position="34"/>
    </location>
</feature>
<comment type="caution">
    <text evidence="7">The sequence shown here is derived from an EMBL/GenBank/DDBJ whole genome shotgun (WGS) entry which is preliminary data.</text>
</comment>
<keyword evidence="4 6" id="KW-1133">Transmembrane helix</keyword>
<evidence type="ECO:0000256" key="1">
    <source>
        <dbReference type="ARBA" id="ARBA00004429"/>
    </source>
</evidence>
<feature type="transmembrane region" description="Helical" evidence="6">
    <location>
        <begin position="268"/>
        <end position="292"/>
    </location>
</feature>
<evidence type="ECO:0000256" key="4">
    <source>
        <dbReference type="ARBA" id="ARBA00022989"/>
    </source>
</evidence>
<evidence type="ECO:0008006" key="9">
    <source>
        <dbReference type="Google" id="ProtNLM"/>
    </source>
</evidence>